<keyword evidence="2 5" id="KW-0238">DNA-binding</keyword>
<evidence type="ECO:0000256" key="1">
    <source>
        <dbReference type="ARBA" id="ARBA00023015"/>
    </source>
</evidence>
<dbReference type="SMART" id="SM00448">
    <property type="entry name" value="REC"/>
    <property type="match status" value="1"/>
</dbReference>
<evidence type="ECO:0000313" key="8">
    <source>
        <dbReference type="EMBL" id="TCO75529.1"/>
    </source>
</evidence>
<dbReference type="GO" id="GO:0032993">
    <property type="term" value="C:protein-DNA complex"/>
    <property type="evidence" value="ECO:0007669"/>
    <property type="project" value="TreeGrafter"/>
</dbReference>
<feature type="domain" description="Response regulatory" evidence="6">
    <location>
        <begin position="2"/>
        <end position="116"/>
    </location>
</feature>
<dbReference type="SUPFAM" id="SSF52172">
    <property type="entry name" value="CheY-like"/>
    <property type="match status" value="1"/>
</dbReference>
<dbReference type="PROSITE" id="PS50110">
    <property type="entry name" value="RESPONSE_REGULATORY"/>
    <property type="match status" value="1"/>
</dbReference>
<dbReference type="Gene3D" id="3.40.50.2300">
    <property type="match status" value="1"/>
</dbReference>
<dbReference type="GO" id="GO:0005829">
    <property type="term" value="C:cytosol"/>
    <property type="evidence" value="ECO:0007669"/>
    <property type="project" value="TreeGrafter"/>
</dbReference>
<comment type="caution">
    <text evidence="8">The sequence shown here is derived from an EMBL/GenBank/DDBJ whole genome shotgun (WGS) entry which is preliminary data.</text>
</comment>
<evidence type="ECO:0000259" key="7">
    <source>
        <dbReference type="PROSITE" id="PS51755"/>
    </source>
</evidence>
<dbReference type="PANTHER" id="PTHR48111:SF67">
    <property type="entry name" value="TRANSCRIPTIONAL REGULATORY PROTEIN TCTD"/>
    <property type="match status" value="1"/>
</dbReference>
<dbReference type="Pfam" id="PF00486">
    <property type="entry name" value="Trans_reg_C"/>
    <property type="match status" value="1"/>
</dbReference>
<feature type="modified residue" description="4-aspartylphosphate" evidence="4">
    <location>
        <position position="51"/>
    </location>
</feature>
<name>A0A4R2KWA6_9GAMM</name>
<dbReference type="GO" id="GO:0000976">
    <property type="term" value="F:transcription cis-regulatory region binding"/>
    <property type="evidence" value="ECO:0007669"/>
    <property type="project" value="TreeGrafter"/>
</dbReference>
<evidence type="ECO:0000259" key="6">
    <source>
        <dbReference type="PROSITE" id="PS50110"/>
    </source>
</evidence>
<dbReference type="Pfam" id="PF00072">
    <property type="entry name" value="Response_reg"/>
    <property type="match status" value="1"/>
</dbReference>
<dbReference type="OrthoDB" id="9802426at2"/>
<dbReference type="GO" id="GO:0000156">
    <property type="term" value="F:phosphorelay response regulator activity"/>
    <property type="evidence" value="ECO:0007669"/>
    <property type="project" value="TreeGrafter"/>
</dbReference>
<sequence length="219" mass="24071">MNLCLVEDDHALSAVLTEGLVAADYRVQQSYSGIDALRLLNSGSFDLAIIDIGLQDLSGINVIRRLRNSGSNTPILILTARHGTEDRVLGLDAGADDYLAKPFDFDELLARLRAILRRASGTCASALECGPLRLELATQTAALAGQPLPLTRREFMLLRLLLENAGRIVTRDRLETELYGWLDPVASNAIEVHVHHLRKKLGAERIRTMRGVGYMLVTS</sequence>
<dbReference type="Gene3D" id="6.10.250.690">
    <property type="match status" value="1"/>
</dbReference>
<dbReference type="InterPro" id="IPR039420">
    <property type="entry name" value="WalR-like"/>
</dbReference>
<evidence type="ECO:0000256" key="2">
    <source>
        <dbReference type="ARBA" id="ARBA00023125"/>
    </source>
</evidence>
<dbReference type="InterPro" id="IPR001789">
    <property type="entry name" value="Sig_transdc_resp-reg_receiver"/>
</dbReference>
<proteinExistence type="predicted"/>
<dbReference type="InterPro" id="IPR011006">
    <property type="entry name" value="CheY-like_superfamily"/>
</dbReference>
<keyword evidence="9" id="KW-1185">Reference proteome</keyword>
<dbReference type="AlphaFoldDB" id="A0A4R2KWA6"/>
<dbReference type="InterPro" id="IPR036388">
    <property type="entry name" value="WH-like_DNA-bd_sf"/>
</dbReference>
<dbReference type="Proteomes" id="UP000294980">
    <property type="component" value="Unassembled WGS sequence"/>
</dbReference>
<dbReference type="InterPro" id="IPR001867">
    <property type="entry name" value="OmpR/PhoB-type_DNA-bd"/>
</dbReference>
<feature type="DNA-binding region" description="OmpR/PhoB-type" evidence="5">
    <location>
        <begin position="124"/>
        <end position="218"/>
    </location>
</feature>
<keyword evidence="1" id="KW-0805">Transcription regulation</keyword>
<dbReference type="PANTHER" id="PTHR48111">
    <property type="entry name" value="REGULATOR OF RPOS"/>
    <property type="match status" value="1"/>
</dbReference>
<keyword evidence="3" id="KW-0804">Transcription</keyword>
<dbReference type="SMART" id="SM00862">
    <property type="entry name" value="Trans_reg_C"/>
    <property type="match status" value="1"/>
</dbReference>
<reference evidence="8 9" key="1">
    <citation type="submission" date="2019-03" db="EMBL/GenBank/DDBJ databases">
        <title>Genomic Encyclopedia of Type Strains, Phase IV (KMG-IV): sequencing the most valuable type-strain genomes for metagenomic binning, comparative biology and taxonomic classification.</title>
        <authorList>
            <person name="Goeker M."/>
        </authorList>
    </citation>
    <scope>NUCLEOTIDE SEQUENCE [LARGE SCALE GENOMIC DNA]</scope>
    <source>
        <strain evidence="8 9">DSM 23344</strain>
    </source>
</reference>
<evidence type="ECO:0000256" key="3">
    <source>
        <dbReference type="ARBA" id="ARBA00023163"/>
    </source>
</evidence>
<dbReference type="EMBL" id="SLWX01000008">
    <property type="protein sequence ID" value="TCO75529.1"/>
    <property type="molecule type" value="Genomic_DNA"/>
</dbReference>
<dbReference type="RefSeq" id="WP_117317951.1">
    <property type="nucleotide sequence ID" value="NZ_QQSW01000010.1"/>
</dbReference>
<dbReference type="GO" id="GO:0006355">
    <property type="term" value="P:regulation of DNA-templated transcription"/>
    <property type="evidence" value="ECO:0007669"/>
    <property type="project" value="InterPro"/>
</dbReference>
<gene>
    <name evidence="8" type="ORF">EV688_10895</name>
</gene>
<organism evidence="8 9">
    <name type="scientific">Chromatocurvus halotolerans</name>
    <dbReference type="NCBI Taxonomy" id="1132028"/>
    <lineage>
        <taxon>Bacteria</taxon>
        <taxon>Pseudomonadati</taxon>
        <taxon>Pseudomonadota</taxon>
        <taxon>Gammaproteobacteria</taxon>
        <taxon>Cellvibrionales</taxon>
        <taxon>Halieaceae</taxon>
        <taxon>Chromatocurvus</taxon>
    </lineage>
</organism>
<dbReference type="Gene3D" id="1.10.10.10">
    <property type="entry name" value="Winged helix-like DNA-binding domain superfamily/Winged helix DNA-binding domain"/>
    <property type="match status" value="1"/>
</dbReference>
<feature type="domain" description="OmpR/PhoB-type" evidence="7">
    <location>
        <begin position="124"/>
        <end position="218"/>
    </location>
</feature>
<dbReference type="CDD" id="cd00383">
    <property type="entry name" value="trans_reg_C"/>
    <property type="match status" value="1"/>
</dbReference>
<accession>A0A4R2KWA6</accession>
<keyword evidence="4" id="KW-0597">Phosphoprotein</keyword>
<evidence type="ECO:0000256" key="4">
    <source>
        <dbReference type="PROSITE-ProRule" id="PRU00169"/>
    </source>
</evidence>
<evidence type="ECO:0000256" key="5">
    <source>
        <dbReference type="PROSITE-ProRule" id="PRU01091"/>
    </source>
</evidence>
<evidence type="ECO:0000313" key="9">
    <source>
        <dbReference type="Proteomes" id="UP000294980"/>
    </source>
</evidence>
<dbReference type="PROSITE" id="PS51755">
    <property type="entry name" value="OMPR_PHOB"/>
    <property type="match status" value="1"/>
</dbReference>
<protein>
    <submittedName>
        <fullName evidence="8">Winged helix family two component transcriptional regulator</fullName>
    </submittedName>
</protein>